<dbReference type="InterPro" id="IPR013324">
    <property type="entry name" value="RNA_pol_sigma_r3/r4-like"/>
</dbReference>
<dbReference type="SUPFAM" id="SSF88946">
    <property type="entry name" value="Sigma2 domain of RNA polymerase sigma factors"/>
    <property type="match status" value="1"/>
</dbReference>
<evidence type="ECO:0000256" key="1">
    <source>
        <dbReference type="ARBA" id="ARBA00010641"/>
    </source>
</evidence>
<evidence type="ECO:0000313" key="7">
    <source>
        <dbReference type="EMBL" id="MDJ1506275.1"/>
    </source>
</evidence>
<dbReference type="InterPro" id="IPR014284">
    <property type="entry name" value="RNA_pol_sigma-70_dom"/>
</dbReference>
<evidence type="ECO:0000259" key="5">
    <source>
        <dbReference type="Pfam" id="PF04542"/>
    </source>
</evidence>
<feature type="domain" description="RNA polymerase sigma factor 70 region 4 type 2" evidence="6">
    <location>
        <begin position="112"/>
        <end position="163"/>
    </location>
</feature>
<comment type="similarity">
    <text evidence="1">Belongs to the sigma-70 factor family. ECF subfamily.</text>
</comment>
<keyword evidence="3" id="KW-0731">Sigma factor</keyword>
<keyword evidence="2" id="KW-0805">Transcription regulation</keyword>
<dbReference type="InterPro" id="IPR013249">
    <property type="entry name" value="RNA_pol_sigma70_r4_t2"/>
</dbReference>
<dbReference type="Proteomes" id="UP001232063">
    <property type="component" value="Unassembled WGS sequence"/>
</dbReference>
<accession>A0AAE3RD06</accession>
<dbReference type="GO" id="GO:0006352">
    <property type="term" value="P:DNA-templated transcription initiation"/>
    <property type="evidence" value="ECO:0007669"/>
    <property type="project" value="InterPro"/>
</dbReference>
<protein>
    <submittedName>
        <fullName evidence="7">Sigma-70 family RNA polymerase sigma factor</fullName>
    </submittedName>
</protein>
<evidence type="ECO:0000256" key="4">
    <source>
        <dbReference type="ARBA" id="ARBA00023163"/>
    </source>
</evidence>
<dbReference type="SUPFAM" id="SSF88659">
    <property type="entry name" value="Sigma3 and sigma4 domains of RNA polymerase sigma factors"/>
    <property type="match status" value="1"/>
</dbReference>
<dbReference type="AlphaFoldDB" id="A0AAE3RD06"/>
<feature type="domain" description="RNA polymerase sigma-70 region 2" evidence="5">
    <location>
        <begin position="24"/>
        <end position="85"/>
    </location>
</feature>
<dbReference type="Gene3D" id="1.10.10.10">
    <property type="entry name" value="Winged helix-like DNA-binding domain superfamily/Winged helix DNA-binding domain"/>
    <property type="match status" value="1"/>
</dbReference>
<dbReference type="InterPro" id="IPR036388">
    <property type="entry name" value="WH-like_DNA-bd_sf"/>
</dbReference>
<dbReference type="GO" id="GO:0016987">
    <property type="term" value="F:sigma factor activity"/>
    <property type="evidence" value="ECO:0007669"/>
    <property type="project" value="UniProtKB-KW"/>
</dbReference>
<dbReference type="GO" id="GO:0003677">
    <property type="term" value="F:DNA binding"/>
    <property type="evidence" value="ECO:0007669"/>
    <property type="project" value="InterPro"/>
</dbReference>
<evidence type="ECO:0000256" key="2">
    <source>
        <dbReference type="ARBA" id="ARBA00023015"/>
    </source>
</evidence>
<dbReference type="Gene3D" id="1.10.1740.10">
    <property type="match status" value="1"/>
</dbReference>
<evidence type="ECO:0000313" key="8">
    <source>
        <dbReference type="Proteomes" id="UP001232063"/>
    </source>
</evidence>
<keyword evidence="8" id="KW-1185">Reference proteome</keyword>
<dbReference type="CDD" id="cd06171">
    <property type="entry name" value="Sigma70_r4"/>
    <property type="match status" value="1"/>
</dbReference>
<dbReference type="PANTHER" id="PTHR43133:SF45">
    <property type="entry name" value="RNA POLYMERASE ECF-TYPE SIGMA FACTOR"/>
    <property type="match status" value="1"/>
</dbReference>
<organism evidence="7 8">
    <name type="scientific">Xanthocytophaga agilis</name>
    <dbReference type="NCBI Taxonomy" id="3048010"/>
    <lineage>
        <taxon>Bacteria</taxon>
        <taxon>Pseudomonadati</taxon>
        <taxon>Bacteroidota</taxon>
        <taxon>Cytophagia</taxon>
        <taxon>Cytophagales</taxon>
        <taxon>Rhodocytophagaceae</taxon>
        <taxon>Xanthocytophaga</taxon>
    </lineage>
</organism>
<dbReference type="InterPro" id="IPR039425">
    <property type="entry name" value="RNA_pol_sigma-70-like"/>
</dbReference>
<dbReference type="InterPro" id="IPR007627">
    <property type="entry name" value="RNA_pol_sigma70_r2"/>
</dbReference>
<name>A0AAE3RD06_9BACT</name>
<reference evidence="7" key="1">
    <citation type="submission" date="2023-05" db="EMBL/GenBank/DDBJ databases">
        <authorList>
            <person name="Zhang X."/>
        </authorList>
    </citation>
    <scope>NUCLEOTIDE SEQUENCE</scope>
    <source>
        <strain evidence="7">BD1B2-1</strain>
    </source>
</reference>
<gene>
    <name evidence="7" type="ORF">QNI22_36795</name>
</gene>
<dbReference type="NCBIfam" id="TIGR02937">
    <property type="entry name" value="sigma70-ECF"/>
    <property type="match status" value="1"/>
</dbReference>
<keyword evidence="4" id="KW-0804">Transcription</keyword>
<evidence type="ECO:0000256" key="3">
    <source>
        <dbReference type="ARBA" id="ARBA00023082"/>
    </source>
</evidence>
<dbReference type="InterPro" id="IPR013325">
    <property type="entry name" value="RNA_pol_sigma_r2"/>
</dbReference>
<comment type="caution">
    <text evidence="7">The sequence shown here is derived from an EMBL/GenBank/DDBJ whole genome shotgun (WGS) entry which is preliminary data.</text>
</comment>
<dbReference type="EMBL" id="JASJOU010000021">
    <property type="protein sequence ID" value="MDJ1506275.1"/>
    <property type="molecule type" value="Genomic_DNA"/>
</dbReference>
<sequence>MHETIQRMKTPVDTQFIQHINENIGIAHKVCRIYFEDTDERADMLQEMMYQLWKSYPGFDGRSKFSTWMYQVCLNTALGWRRKHKQTQDERISLRHYGIAEQGPDQLEESIQQLFRAIGTLSSLNKAIVLLYLDEMSYEEIAAITGLTRSNVSVRLVRIKKELEEQLKKNNVTNYVNS</sequence>
<proteinExistence type="inferred from homology"/>
<dbReference type="Pfam" id="PF04542">
    <property type="entry name" value="Sigma70_r2"/>
    <property type="match status" value="1"/>
</dbReference>
<dbReference type="Pfam" id="PF08281">
    <property type="entry name" value="Sigma70_r4_2"/>
    <property type="match status" value="1"/>
</dbReference>
<evidence type="ECO:0000259" key="6">
    <source>
        <dbReference type="Pfam" id="PF08281"/>
    </source>
</evidence>
<dbReference type="PANTHER" id="PTHR43133">
    <property type="entry name" value="RNA POLYMERASE ECF-TYPE SIGMA FACTO"/>
    <property type="match status" value="1"/>
</dbReference>